<dbReference type="Proteomes" id="UP000271162">
    <property type="component" value="Unassembled WGS sequence"/>
</dbReference>
<proteinExistence type="predicted"/>
<evidence type="ECO:0000313" key="3">
    <source>
        <dbReference type="WBParaSite" id="NBR_0001766901-mRNA-1"/>
    </source>
</evidence>
<organism evidence="3">
    <name type="scientific">Nippostrongylus brasiliensis</name>
    <name type="common">Rat hookworm</name>
    <dbReference type="NCBI Taxonomy" id="27835"/>
    <lineage>
        <taxon>Eukaryota</taxon>
        <taxon>Metazoa</taxon>
        <taxon>Ecdysozoa</taxon>
        <taxon>Nematoda</taxon>
        <taxon>Chromadorea</taxon>
        <taxon>Rhabditida</taxon>
        <taxon>Rhabditina</taxon>
        <taxon>Rhabditomorpha</taxon>
        <taxon>Strongyloidea</taxon>
        <taxon>Heligmosomidae</taxon>
        <taxon>Nippostrongylus</taxon>
    </lineage>
</organism>
<dbReference type="Gene3D" id="3.40.33.10">
    <property type="entry name" value="CAP"/>
    <property type="match status" value="2"/>
</dbReference>
<dbReference type="EMBL" id="UYSL01022904">
    <property type="protein sequence ID" value="VDL81327.1"/>
    <property type="molecule type" value="Genomic_DNA"/>
</dbReference>
<gene>
    <name evidence="1" type="ORF">NBR_LOCUS17670</name>
</gene>
<dbReference type="AlphaFoldDB" id="A0A0N4YKS9"/>
<dbReference type="STRING" id="27835.A0A0N4YKS9"/>
<accession>A0A0N4YKS9</accession>
<reference evidence="1 2" key="2">
    <citation type="submission" date="2018-11" db="EMBL/GenBank/DDBJ databases">
        <authorList>
            <consortium name="Pathogen Informatics"/>
        </authorList>
    </citation>
    <scope>NUCLEOTIDE SEQUENCE [LARGE SCALE GENOMIC DNA]</scope>
</reference>
<dbReference type="InterPro" id="IPR035940">
    <property type="entry name" value="CAP_sf"/>
</dbReference>
<evidence type="ECO:0000313" key="2">
    <source>
        <dbReference type="Proteomes" id="UP000271162"/>
    </source>
</evidence>
<evidence type="ECO:0000313" key="1">
    <source>
        <dbReference type="EMBL" id="VDL81327.1"/>
    </source>
</evidence>
<dbReference type="SUPFAM" id="SSF55797">
    <property type="entry name" value="PR-1-like"/>
    <property type="match status" value="1"/>
</dbReference>
<dbReference type="WBParaSite" id="NBR_0001766901-mRNA-1">
    <property type="protein sequence ID" value="NBR_0001766901-mRNA-1"/>
    <property type="gene ID" value="NBR_0001766901"/>
</dbReference>
<protein>
    <submittedName>
        <fullName evidence="3">SCP domain-containing protein</fullName>
    </submittedName>
</protein>
<sequence length="285" mass="32078">MFGHDCAATERLLIQSVMIEKWNATEMACTYGRYNDGEVVLLICAYNVKGAVVGEAIYEESQSGKYMCDEGSPCGTNGTCTADNLCRVPVYNPDALLPIYTPSLSCTNPPFMNQFSRYYALNLHNYYRRLVASGWAESKLTQHTPRAARMQVLTARIRSTCKFQCDPCPSLYEALSPPELGVPREFRMVSYTGMSQSYECSLEEVANENVKKCEKQLVNKNSVDTGSNVHIIEDVNITIEAAIERAIGEWFGQLQEYEMDPYSSWTEDPTVKDCANVRIDLFYVS</sequence>
<reference evidence="3" key="1">
    <citation type="submission" date="2017-02" db="UniProtKB">
        <authorList>
            <consortium name="WormBaseParasite"/>
        </authorList>
    </citation>
    <scope>IDENTIFICATION</scope>
</reference>
<name>A0A0N4YKS9_NIPBR</name>
<keyword evidence="2" id="KW-1185">Reference proteome</keyword>